<feature type="coiled-coil region" evidence="1">
    <location>
        <begin position="492"/>
        <end position="519"/>
    </location>
</feature>
<feature type="coiled-coil region" evidence="1">
    <location>
        <begin position="686"/>
        <end position="754"/>
    </location>
</feature>
<feature type="coiled-coil region" evidence="1">
    <location>
        <begin position="182"/>
        <end position="240"/>
    </location>
</feature>
<dbReference type="Proteomes" id="UP000070452">
    <property type="component" value="Unassembled WGS sequence"/>
</dbReference>
<evidence type="ECO:0000256" key="1">
    <source>
        <dbReference type="SAM" id="Coils"/>
    </source>
</evidence>
<keyword evidence="2" id="KW-1133">Transmembrane helix</keyword>
<evidence type="ECO:0000259" key="3">
    <source>
        <dbReference type="Pfam" id="PF13514"/>
    </source>
</evidence>
<name>A0A132P4S4_ENTFC</name>
<dbReference type="SUPFAM" id="SSF52540">
    <property type="entry name" value="P-loop containing nucleoside triphosphate hydrolases"/>
    <property type="match status" value="1"/>
</dbReference>
<protein>
    <recommendedName>
        <fullName evidence="3">YhaN AAA domain-containing protein</fullName>
    </recommendedName>
</protein>
<comment type="caution">
    <text evidence="4">The sequence shown here is derived from an EMBL/GenBank/DDBJ whole genome shotgun (WGS) entry which is preliminary data.</text>
</comment>
<accession>A0A132P4S4</accession>
<keyword evidence="2" id="KW-0812">Transmembrane</keyword>
<evidence type="ECO:0000313" key="4">
    <source>
        <dbReference type="EMBL" id="KWX17334.1"/>
    </source>
</evidence>
<keyword evidence="1" id="KW-0175">Coiled coil</keyword>
<keyword evidence="2" id="KW-0472">Membrane</keyword>
<proteinExistence type="predicted"/>
<feature type="coiled-coil region" evidence="1">
    <location>
        <begin position="270"/>
        <end position="344"/>
    </location>
</feature>
<dbReference type="PANTHER" id="PTHR41259">
    <property type="entry name" value="DOUBLE-STRAND BREAK REPAIR RAD50 ATPASE, PUTATIVE-RELATED"/>
    <property type="match status" value="1"/>
</dbReference>
<reference evidence="4 5" key="1">
    <citation type="submission" date="2016-01" db="EMBL/GenBank/DDBJ databases">
        <title>Molecular Mechanisms for transfer of large genomic segments between Enterococcus faecium strains.</title>
        <authorList>
            <person name="Garcia-Solache M.A."/>
            <person name="Lebreton F."/>
            <person name="Mclaughlin R.E."/>
            <person name="Whiteaker J.D."/>
            <person name="Gilmore M.S."/>
            <person name="Rice L.B."/>
        </authorList>
    </citation>
    <scope>NUCLEOTIDE SEQUENCE [LARGE SCALE GENOMIC DNA]</scope>
    <source>
        <strain evidence="4 5">D344RRF x C68</strain>
    </source>
</reference>
<sequence length="906" mass="107061">MKILRIEIAAFGKWRQKSFDFYSGNQLIYGGNEAGKSTIYQFIQAILFGFPSKGRKKKDYTPKDGSAYGGKIWLKHPVYGEFAVERYKQQNRGKSKVWLGDQVGSDELLEKLIAPLTKELFQQVFTFQQEQLMELDHLREKELHDALISLGITGSSQVFQKRQEYYQKAQQLFKKKGQKLLINQKLNEWKELQEKIHQKQEQEAYFGKLIQQEQEYESQQQQLLAQLKEANKQFSLARQQELNFSLYEEWQSLKKNSTTGLPDEQLLLDLESFSKRYQQTNERLEELEATLEKHSGMDQQSARYYFYLEQEQELKDLQQLQFTAEQLNEEWQRLQIETRETNSELKILEQRWHWQKNPLPEEFLYEEEWKHLLAEERRIADLESQISVRLQIAKEQQEMIEAEVNELEESYPALLQNQSEIAPVSSSKPYMLMAGGAIIIAGIFVPMPLKVILLLIGAGMIGYFFYKRQPKIKTKNDFSEIKGMWQEKLGQLDLALAQLAEAEEKQKRTGEEKQILRQEVYRFADHRHLGKMDTLKLMKEYGQEVIDYQKLYGVFERKHKREQEIQEKLRQIDQKFEFVKEWLPIQDKSILEKMVLLSRFIQEMEQMKFARSYQQNTLLKQEINQLKKKQKVWIQEYSEQLTQAGLSYPSEVPVFLQKAKQAEQQMKRYNELSEMLTPLFPEELTKEKLSVRLRQLKEKQSQLQQEEKEASENRQRLQLQVEELQRDGTLDELYQQASRQKAKLQELLEEWGALEIAGTFLGDLSTEMSERQLPQLLRAAGDYLGILTKGNYQKILLKNDTLTLTDGYTEFPIYELSTGTKDQLIMAMRFAYLSLEANRSICPIIIDDGWLHYDHQRKYQLAELLAKFGEKYQIICFSSDKEMVSYYHEMNQIVKQLEGANNEKNS</sequence>
<evidence type="ECO:0000313" key="5">
    <source>
        <dbReference type="Proteomes" id="UP000070452"/>
    </source>
</evidence>
<dbReference type="RefSeq" id="WP_002297565.1">
    <property type="nucleotide sequence ID" value="NZ_CAMRQU010000010.1"/>
</dbReference>
<feature type="transmembrane region" description="Helical" evidence="2">
    <location>
        <begin position="433"/>
        <end position="466"/>
    </location>
</feature>
<dbReference type="Pfam" id="PF13514">
    <property type="entry name" value="AAA_27"/>
    <property type="match status" value="1"/>
</dbReference>
<dbReference type="PANTHER" id="PTHR41259:SF1">
    <property type="entry name" value="DOUBLE-STRAND BREAK REPAIR RAD50 ATPASE, PUTATIVE-RELATED"/>
    <property type="match status" value="1"/>
</dbReference>
<gene>
    <name evidence="4" type="ORF">AWT83_01955</name>
</gene>
<feature type="domain" description="YhaN AAA" evidence="3">
    <location>
        <begin position="1"/>
        <end position="200"/>
    </location>
</feature>
<dbReference type="Gene3D" id="3.40.50.300">
    <property type="entry name" value="P-loop containing nucleotide triphosphate hydrolases"/>
    <property type="match status" value="2"/>
</dbReference>
<dbReference type="AlphaFoldDB" id="A0A132P4S4"/>
<dbReference type="InterPro" id="IPR038734">
    <property type="entry name" value="YhaN_AAA"/>
</dbReference>
<dbReference type="InterPro" id="IPR027417">
    <property type="entry name" value="P-loop_NTPase"/>
</dbReference>
<evidence type="ECO:0000256" key="2">
    <source>
        <dbReference type="SAM" id="Phobius"/>
    </source>
</evidence>
<organism evidence="4 5">
    <name type="scientific">Enterococcus faecium</name>
    <name type="common">Streptococcus faecium</name>
    <dbReference type="NCBI Taxonomy" id="1352"/>
    <lineage>
        <taxon>Bacteria</taxon>
        <taxon>Bacillati</taxon>
        <taxon>Bacillota</taxon>
        <taxon>Bacilli</taxon>
        <taxon>Lactobacillales</taxon>
        <taxon>Enterococcaceae</taxon>
        <taxon>Enterococcus</taxon>
    </lineage>
</organism>
<dbReference type="EMBL" id="LRHK01000001">
    <property type="protein sequence ID" value="KWX17334.1"/>
    <property type="molecule type" value="Genomic_DNA"/>
</dbReference>